<comment type="function">
    <text evidence="3">Probable phosphatase.</text>
</comment>
<dbReference type="EnsemblPlants" id="TraesCS5B02G548900.3">
    <property type="protein sequence ID" value="TraesCS5B02G548900.3"/>
    <property type="gene ID" value="TraesCS5B02G548900"/>
</dbReference>
<feature type="compositionally biased region" description="Polar residues" evidence="5">
    <location>
        <begin position="19"/>
        <end position="32"/>
    </location>
</feature>
<dbReference type="Gramene" id="TraesCS5B03G1308800.3">
    <property type="protein sequence ID" value="TraesCS5B03G1308800.3.CDS"/>
    <property type="gene ID" value="TraesCS5B03G1308800"/>
</dbReference>
<dbReference type="SUPFAM" id="SSF56784">
    <property type="entry name" value="HAD-like"/>
    <property type="match status" value="1"/>
</dbReference>
<evidence type="ECO:0000256" key="3">
    <source>
        <dbReference type="ARBA" id="ARBA00037324"/>
    </source>
</evidence>
<dbReference type="NCBIfam" id="TIGR02251">
    <property type="entry name" value="HIF-SF_euk"/>
    <property type="match status" value="1"/>
</dbReference>
<dbReference type="FunFam" id="3.40.50.1000:FF:000015">
    <property type="entry name" value="CTD small phosphatase-like protein 2"/>
    <property type="match status" value="1"/>
</dbReference>
<keyword evidence="1" id="KW-0378">Hydrolase</keyword>
<evidence type="ECO:0000313" key="7">
    <source>
        <dbReference type="EnsemblPlants" id="TraesCS5B02G548900.3"/>
    </source>
</evidence>
<name>A0A3B6LYE6_WHEAT</name>
<dbReference type="SMR" id="A0A3B6LYE6"/>
<feature type="region of interest" description="Disordered" evidence="5">
    <location>
        <begin position="1"/>
        <end position="134"/>
    </location>
</feature>
<gene>
    <name evidence="7" type="primary">LOC123114311</name>
</gene>
<dbReference type="Gene3D" id="3.40.50.1000">
    <property type="entry name" value="HAD superfamily/HAD-like"/>
    <property type="match status" value="1"/>
</dbReference>
<dbReference type="AlphaFoldDB" id="A0A3B6LYE6"/>
<keyword evidence="2" id="KW-0904">Protein phosphatase</keyword>
<sequence>MPTRKKGPARNATVEHVNTKTSRQPGRSTQSAAPDKKVNDLITSSSKKQKPAEDPLKKNQVLSGGRKLTSLCDSDTENGVADVPSSSMLDHKLSHGNDDEPCENIFSQPFHHHNEDGSDGLSKDGGCADPDETEELDEFDPYTFIKDLPELSMVVPKFRPVLLPKQTRSCPRTTLVLDLDETLVHSTLEPCEDSDFTFPVHFNLRDHTIYVRCRPYLKDFLERVASMFEIIIFTASQSIYAEQLLNVLDPKRRLFRHRVYRESCVYVEGNYLKDLSVLGRDLSRVVIVDNSPQAFGFQLDNGIPIESWFDDPNDKELLALLPFLESLVEVEDVRPFIATKFNLRQKVASATSLAMHFFPNAERAN</sequence>
<dbReference type="Gramene" id="TraesCS5B02G548900.3">
    <property type="protein sequence ID" value="TraesCS5B02G548900.3"/>
    <property type="gene ID" value="TraesCS5B02G548900"/>
</dbReference>
<dbReference type="InterPro" id="IPR011948">
    <property type="entry name" value="Dullard_phosphatase"/>
</dbReference>
<dbReference type="InterPro" id="IPR023214">
    <property type="entry name" value="HAD_sf"/>
</dbReference>
<accession>A0A3B6LYE6</accession>
<organism evidence="7">
    <name type="scientific">Triticum aestivum</name>
    <name type="common">Wheat</name>
    <dbReference type="NCBI Taxonomy" id="4565"/>
    <lineage>
        <taxon>Eukaryota</taxon>
        <taxon>Viridiplantae</taxon>
        <taxon>Streptophyta</taxon>
        <taxon>Embryophyta</taxon>
        <taxon>Tracheophyta</taxon>
        <taxon>Spermatophyta</taxon>
        <taxon>Magnoliopsida</taxon>
        <taxon>Liliopsida</taxon>
        <taxon>Poales</taxon>
        <taxon>Poaceae</taxon>
        <taxon>BOP clade</taxon>
        <taxon>Pooideae</taxon>
        <taxon>Triticodae</taxon>
        <taxon>Triticeae</taxon>
        <taxon>Triticinae</taxon>
        <taxon>Triticum</taxon>
    </lineage>
</organism>
<dbReference type="PROSITE" id="PS50969">
    <property type="entry name" value="FCP1"/>
    <property type="match status" value="1"/>
</dbReference>
<dbReference type="CDD" id="cd07521">
    <property type="entry name" value="HAD_FCP1-like"/>
    <property type="match status" value="1"/>
</dbReference>
<dbReference type="InterPro" id="IPR036412">
    <property type="entry name" value="HAD-like_sf"/>
</dbReference>
<dbReference type="Proteomes" id="UP000019116">
    <property type="component" value="Chromosome 5B"/>
</dbReference>
<dbReference type="Pfam" id="PF03031">
    <property type="entry name" value="NIF"/>
    <property type="match status" value="1"/>
</dbReference>
<dbReference type="InterPro" id="IPR004274">
    <property type="entry name" value="FCP1_dom"/>
</dbReference>
<evidence type="ECO:0000256" key="4">
    <source>
        <dbReference type="ARBA" id="ARBA00038355"/>
    </source>
</evidence>
<feature type="domain" description="FCP1 homology" evidence="6">
    <location>
        <begin position="168"/>
        <end position="327"/>
    </location>
</feature>
<dbReference type="SMART" id="SM00577">
    <property type="entry name" value="CPDc"/>
    <property type="match status" value="1"/>
</dbReference>
<reference evidence="7" key="2">
    <citation type="submission" date="2018-10" db="UniProtKB">
        <authorList>
            <consortium name="EnsemblPlants"/>
        </authorList>
    </citation>
    <scope>IDENTIFICATION</scope>
</reference>
<dbReference type="GO" id="GO:0004721">
    <property type="term" value="F:phosphoprotein phosphatase activity"/>
    <property type="evidence" value="ECO:0007669"/>
    <property type="project" value="UniProtKB-KW"/>
</dbReference>
<proteinExistence type="inferred from homology"/>
<reference evidence="7" key="1">
    <citation type="submission" date="2018-08" db="EMBL/GenBank/DDBJ databases">
        <authorList>
            <person name="Rossello M."/>
        </authorList>
    </citation>
    <scope>NUCLEOTIDE SEQUENCE [LARGE SCALE GENOMIC DNA]</scope>
    <source>
        <strain evidence="7">cv. Chinese Spring</strain>
    </source>
</reference>
<protein>
    <recommendedName>
        <fullName evidence="6">FCP1 homology domain-containing protein</fullName>
    </recommendedName>
</protein>
<comment type="similarity">
    <text evidence="4">Belongs to the CTDSPL2 family.</text>
</comment>
<evidence type="ECO:0000256" key="5">
    <source>
        <dbReference type="SAM" id="MobiDB-lite"/>
    </source>
</evidence>
<dbReference type="InterPro" id="IPR050365">
    <property type="entry name" value="TIM50"/>
</dbReference>
<dbReference type="GO" id="GO:0005634">
    <property type="term" value="C:nucleus"/>
    <property type="evidence" value="ECO:0007669"/>
    <property type="project" value="UniProtKB-ARBA"/>
</dbReference>
<dbReference type="PaxDb" id="4565-Traes_5BL_A7A4477C1.1"/>
<evidence type="ECO:0000313" key="8">
    <source>
        <dbReference type="Proteomes" id="UP000019116"/>
    </source>
</evidence>
<keyword evidence="8" id="KW-1185">Reference proteome</keyword>
<evidence type="ECO:0000259" key="6">
    <source>
        <dbReference type="PROSITE" id="PS50969"/>
    </source>
</evidence>
<dbReference type="Gramene" id="TraesLAC5B03G02969670.5">
    <property type="protein sequence ID" value="TraesLAC5B03G02969670.5"/>
    <property type="gene ID" value="TraesLAC5B03G02969670"/>
</dbReference>
<dbReference type="OrthoDB" id="277011at2759"/>
<feature type="compositionally biased region" description="Basic and acidic residues" evidence="5">
    <location>
        <begin position="89"/>
        <end position="98"/>
    </location>
</feature>
<evidence type="ECO:0000256" key="2">
    <source>
        <dbReference type="ARBA" id="ARBA00022912"/>
    </source>
</evidence>
<dbReference type="PANTHER" id="PTHR12210">
    <property type="entry name" value="DULLARD PROTEIN PHOSPHATASE"/>
    <property type="match status" value="1"/>
</dbReference>
<evidence type="ECO:0000256" key="1">
    <source>
        <dbReference type="ARBA" id="ARBA00022801"/>
    </source>
</evidence>